<comment type="caution">
    <text evidence="1">The sequence shown here is derived from an EMBL/GenBank/DDBJ whole genome shotgun (WGS) entry which is preliminary data.</text>
</comment>
<protein>
    <submittedName>
        <fullName evidence="1">Uncharacterized protein</fullName>
    </submittedName>
</protein>
<proteinExistence type="predicted"/>
<keyword evidence="2" id="KW-1185">Reference proteome</keyword>
<accession>A0AAN7C5P4</accession>
<evidence type="ECO:0000313" key="2">
    <source>
        <dbReference type="Proteomes" id="UP001303760"/>
    </source>
</evidence>
<dbReference type="EMBL" id="MU860230">
    <property type="protein sequence ID" value="KAK4235884.1"/>
    <property type="molecule type" value="Genomic_DNA"/>
</dbReference>
<dbReference type="AlphaFoldDB" id="A0AAN7C5P4"/>
<sequence>MSFPGGGHNPAFGRDPGTTRTVEQHVYYGIPGVLPHFPTMVYYYPGYYPAPPYTAPYAARPPLGAAYGIDETGQFYHYISGFNDSGRYPQPAPVIDPDFPAANLINGTGGAGAEPGFNYFFPTQHAKVHVLKCAEPPWRLAPGTVPPYYKTYIPANVTVAELMMGFGAQNPDKAKNQLWEVYEQGGGCWGWKEHVTGDDEIMMARTVRDMGWCEKRNGHLPTTFLWFSKS</sequence>
<reference evidence="1" key="1">
    <citation type="journal article" date="2023" name="Mol. Phylogenet. Evol.">
        <title>Genome-scale phylogeny and comparative genomics of the fungal order Sordariales.</title>
        <authorList>
            <person name="Hensen N."/>
            <person name="Bonometti L."/>
            <person name="Westerberg I."/>
            <person name="Brannstrom I.O."/>
            <person name="Guillou S."/>
            <person name="Cros-Aarteil S."/>
            <person name="Calhoun S."/>
            <person name="Haridas S."/>
            <person name="Kuo A."/>
            <person name="Mondo S."/>
            <person name="Pangilinan J."/>
            <person name="Riley R."/>
            <person name="LaButti K."/>
            <person name="Andreopoulos B."/>
            <person name="Lipzen A."/>
            <person name="Chen C."/>
            <person name="Yan M."/>
            <person name="Daum C."/>
            <person name="Ng V."/>
            <person name="Clum A."/>
            <person name="Steindorff A."/>
            <person name="Ohm R.A."/>
            <person name="Martin F."/>
            <person name="Silar P."/>
            <person name="Natvig D.O."/>
            <person name="Lalanne C."/>
            <person name="Gautier V."/>
            <person name="Ament-Velasquez S.L."/>
            <person name="Kruys A."/>
            <person name="Hutchinson M.I."/>
            <person name="Powell A.J."/>
            <person name="Barry K."/>
            <person name="Miller A.N."/>
            <person name="Grigoriev I.V."/>
            <person name="Debuchy R."/>
            <person name="Gladieux P."/>
            <person name="Hiltunen Thoren M."/>
            <person name="Johannesson H."/>
        </authorList>
    </citation>
    <scope>NUCLEOTIDE SEQUENCE</scope>
    <source>
        <strain evidence="1">CBS 532.94</strain>
    </source>
</reference>
<organism evidence="1 2">
    <name type="scientific">Achaetomium macrosporum</name>
    <dbReference type="NCBI Taxonomy" id="79813"/>
    <lineage>
        <taxon>Eukaryota</taxon>
        <taxon>Fungi</taxon>
        <taxon>Dikarya</taxon>
        <taxon>Ascomycota</taxon>
        <taxon>Pezizomycotina</taxon>
        <taxon>Sordariomycetes</taxon>
        <taxon>Sordariomycetidae</taxon>
        <taxon>Sordariales</taxon>
        <taxon>Chaetomiaceae</taxon>
        <taxon>Achaetomium</taxon>
    </lineage>
</organism>
<dbReference type="Proteomes" id="UP001303760">
    <property type="component" value="Unassembled WGS sequence"/>
</dbReference>
<gene>
    <name evidence="1" type="ORF">C8A03DRAFT_17416</name>
</gene>
<name>A0AAN7C5P4_9PEZI</name>
<evidence type="ECO:0000313" key="1">
    <source>
        <dbReference type="EMBL" id="KAK4235884.1"/>
    </source>
</evidence>
<reference evidence="1" key="2">
    <citation type="submission" date="2023-05" db="EMBL/GenBank/DDBJ databases">
        <authorList>
            <consortium name="Lawrence Berkeley National Laboratory"/>
            <person name="Steindorff A."/>
            <person name="Hensen N."/>
            <person name="Bonometti L."/>
            <person name="Westerberg I."/>
            <person name="Brannstrom I.O."/>
            <person name="Guillou S."/>
            <person name="Cros-Aarteil S."/>
            <person name="Calhoun S."/>
            <person name="Haridas S."/>
            <person name="Kuo A."/>
            <person name="Mondo S."/>
            <person name="Pangilinan J."/>
            <person name="Riley R."/>
            <person name="Labutti K."/>
            <person name="Andreopoulos B."/>
            <person name="Lipzen A."/>
            <person name="Chen C."/>
            <person name="Yanf M."/>
            <person name="Daum C."/>
            <person name="Ng V."/>
            <person name="Clum A."/>
            <person name="Ohm R."/>
            <person name="Martin F."/>
            <person name="Silar P."/>
            <person name="Natvig D."/>
            <person name="Lalanne C."/>
            <person name="Gautier V."/>
            <person name="Ament-Velasquez S.L."/>
            <person name="Kruys A."/>
            <person name="Hutchinson M.I."/>
            <person name="Powell A.J."/>
            <person name="Barry K."/>
            <person name="Miller A.N."/>
            <person name="Grigoriev I.V."/>
            <person name="Debuchy R."/>
            <person name="Gladieux P."/>
            <person name="Thoren M.H."/>
            <person name="Johannesson H."/>
        </authorList>
    </citation>
    <scope>NUCLEOTIDE SEQUENCE</scope>
    <source>
        <strain evidence="1">CBS 532.94</strain>
    </source>
</reference>